<gene>
    <name evidence="1" type="ORF">HNP98_002418</name>
</gene>
<organism evidence="1 2">
    <name type="scientific">Hymenobacter caeli</name>
    <dbReference type="NCBI Taxonomy" id="2735894"/>
    <lineage>
        <taxon>Bacteria</taxon>
        <taxon>Pseudomonadati</taxon>
        <taxon>Bacteroidota</taxon>
        <taxon>Cytophagia</taxon>
        <taxon>Cytophagales</taxon>
        <taxon>Hymenobacteraceae</taxon>
        <taxon>Hymenobacter</taxon>
    </lineage>
</organism>
<dbReference type="EMBL" id="JABSNP010000010">
    <property type="protein sequence ID" value="NRT19586.1"/>
    <property type="molecule type" value="Genomic_DNA"/>
</dbReference>
<evidence type="ECO:0000313" key="1">
    <source>
        <dbReference type="EMBL" id="NRT19586.1"/>
    </source>
</evidence>
<protein>
    <recommendedName>
        <fullName evidence="3">Phosphoribosylpyrophosphate synthetase</fullName>
    </recommendedName>
</protein>
<reference evidence="1 2" key="1">
    <citation type="submission" date="2020-05" db="EMBL/GenBank/DDBJ databases">
        <title>Genomic Encyclopedia of Type Strains, Phase IV (KMG-V): Genome sequencing to study the core and pangenomes of soil and plant-associated prokaryotes.</title>
        <authorList>
            <person name="Whitman W."/>
        </authorList>
    </citation>
    <scope>NUCLEOTIDE SEQUENCE [LARGE SCALE GENOMIC DNA]</scope>
    <source>
        <strain evidence="1 2">9A</strain>
    </source>
</reference>
<dbReference type="Proteomes" id="UP000779507">
    <property type="component" value="Unassembled WGS sequence"/>
</dbReference>
<evidence type="ECO:0008006" key="3">
    <source>
        <dbReference type="Google" id="ProtNLM"/>
    </source>
</evidence>
<name>A0ABX2FRG7_9BACT</name>
<comment type="caution">
    <text evidence="1">The sequence shown here is derived from an EMBL/GenBank/DDBJ whole genome shotgun (WGS) entry which is preliminary data.</text>
</comment>
<proteinExistence type="predicted"/>
<accession>A0ABX2FRG7</accession>
<keyword evidence="2" id="KW-1185">Reference proteome</keyword>
<dbReference type="RefSeq" id="WP_173810303.1">
    <property type="nucleotide sequence ID" value="NZ_JABSNP010000010.1"/>
</dbReference>
<evidence type="ECO:0000313" key="2">
    <source>
        <dbReference type="Proteomes" id="UP000779507"/>
    </source>
</evidence>
<sequence length="104" mass="11392">MEPMTTLTTILAQLKEEGYTEDFNLQDRHLAGQGPAIRLAPHEFAVDKYYRFEGNSDPDDEAVVYAISSAKFNLKGTLVNGYGIYSDAASDALVQALKEKTAAC</sequence>